<reference evidence="4 5" key="1">
    <citation type="submission" date="2020-08" db="EMBL/GenBank/DDBJ databases">
        <title>Winogradskyella ouciana sp. nov., isolated from the hadal seawater of the Mariana Trench.</title>
        <authorList>
            <person name="He X."/>
        </authorList>
    </citation>
    <scope>NUCLEOTIDE SEQUENCE [LARGE SCALE GENOMIC DNA]</scope>
    <source>
        <strain evidence="4 5">KCTC 22026</strain>
    </source>
</reference>
<organism evidence="4 5">
    <name type="scientific">Winogradskyella echinorum</name>
    <dbReference type="NCBI Taxonomy" id="538189"/>
    <lineage>
        <taxon>Bacteria</taxon>
        <taxon>Pseudomonadati</taxon>
        <taxon>Bacteroidota</taxon>
        <taxon>Flavobacteriia</taxon>
        <taxon>Flavobacteriales</taxon>
        <taxon>Flavobacteriaceae</taxon>
        <taxon>Winogradskyella</taxon>
    </lineage>
</organism>
<dbReference type="Gene3D" id="2.30.42.10">
    <property type="match status" value="1"/>
</dbReference>
<dbReference type="PANTHER" id="PTHR43343">
    <property type="entry name" value="PEPTIDASE S12"/>
    <property type="match status" value="1"/>
</dbReference>
<accession>A0ABR6Y5N0</accession>
<dbReference type="InterPro" id="IPR036034">
    <property type="entry name" value="PDZ_sf"/>
</dbReference>
<dbReference type="InterPro" id="IPR001478">
    <property type="entry name" value="PDZ"/>
</dbReference>
<evidence type="ECO:0000259" key="3">
    <source>
        <dbReference type="PROSITE" id="PS50106"/>
    </source>
</evidence>
<sequence>MKKILTLVCVSALGGLLTLGGYKLFVEKNNEQLAVEQSSDFPVFVPTNNTVNAINDNSIIAPNFVTAVEKSLDAVVHVKNTSIVSAPMSMRDLFYGQQSQRAQVGTGSGVIISPTGYIVTNNHVIKNANEISITLNNNKEYMAELIGSDESTDIALLKIETEDEDLPFMAFGDSDNAKIGEWVLAVGNPFNLNSTVTAGIISAKSRDLSGQNTQSFIQTDAAVNPGNSGGALVNTNGDLIGINTAISSRTGSYIGYSFAVPSNIARKIVNDIMEYGNVQNGILGVVGGALNSKFAEEKGLDIAEGFYVSDIQEDTGAEKAGIKSGDIIKKIDNVEINKFSDLSGYLKTKSPDDVVNVTLLRDGDEKILPVTLLKNSSYEIPTIGIVKNTSVKELKNFKLDYGLKISSLTNHPKLESYWRNNGVEEGSIITRLNGKKLYSVDDAKNAIKNKSYDEPLQIEILNKEGEKVVYNFR</sequence>
<dbReference type="SUPFAM" id="SSF50494">
    <property type="entry name" value="Trypsin-like serine proteases"/>
    <property type="match status" value="1"/>
</dbReference>
<keyword evidence="1" id="KW-0645">Protease</keyword>
<dbReference type="Pfam" id="PF13180">
    <property type="entry name" value="PDZ_2"/>
    <property type="match status" value="1"/>
</dbReference>
<dbReference type="PROSITE" id="PS50106">
    <property type="entry name" value="PDZ"/>
    <property type="match status" value="1"/>
</dbReference>
<proteinExistence type="predicted"/>
<feature type="domain" description="PDZ" evidence="3">
    <location>
        <begin position="299"/>
        <end position="363"/>
    </location>
</feature>
<evidence type="ECO:0000313" key="5">
    <source>
        <dbReference type="Proteomes" id="UP000607435"/>
    </source>
</evidence>
<dbReference type="InterPro" id="IPR051201">
    <property type="entry name" value="Chloro_Bact_Ser_Proteases"/>
</dbReference>
<gene>
    <name evidence="4" type="ORF">H6H04_16795</name>
</gene>
<dbReference type="Proteomes" id="UP000607435">
    <property type="component" value="Unassembled WGS sequence"/>
</dbReference>
<dbReference type="RefSeq" id="WP_186847154.1">
    <property type="nucleotide sequence ID" value="NZ_JACOME010000008.1"/>
</dbReference>
<keyword evidence="2" id="KW-0378">Hydrolase</keyword>
<name>A0ABR6Y5N0_9FLAO</name>
<evidence type="ECO:0000256" key="1">
    <source>
        <dbReference type="ARBA" id="ARBA00022670"/>
    </source>
</evidence>
<evidence type="ECO:0000313" key="4">
    <source>
        <dbReference type="EMBL" id="MBC3848056.1"/>
    </source>
</evidence>
<dbReference type="PRINTS" id="PR00834">
    <property type="entry name" value="PROTEASES2C"/>
</dbReference>
<dbReference type="SUPFAM" id="SSF50156">
    <property type="entry name" value="PDZ domain-like"/>
    <property type="match status" value="2"/>
</dbReference>
<comment type="caution">
    <text evidence="4">The sequence shown here is derived from an EMBL/GenBank/DDBJ whole genome shotgun (WGS) entry which is preliminary data.</text>
</comment>
<dbReference type="Gene3D" id="2.40.10.120">
    <property type="match status" value="1"/>
</dbReference>
<keyword evidence="5" id="KW-1185">Reference proteome</keyword>
<dbReference type="PANTHER" id="PTHR43343:SF3">
    <property type="entry name" value="PROTEASE DO-LIKE 8, CHLOROPLASTIC"/>
    <property type="match status" value="1"/>
</dbReference>
<protein>
    <submittedName>
        <fullName evidence="4">Trypsin-like peptidase domain-containing protein</fullName>
    </submittedName>
</protein>
<dbReference type="SMART" id="SM00228">
    <property type="entry name" value="PDZ"/>
    <property type="match status" value="1"/>
</dbReference>
<dbReference type="EMBL" id="JACOME010000008">
    <property type="protein sequence ID" value="MBC3848056.1"/>
    <property type="molecule type" value="Genomic_DNA"/>
</dbReference>
<dbReference type="InterPro" id="IPR009003">
    <property type="entry name" value="Peptidase_S1_PA"/>
</dbReference>
<dbReference type="Pfam" id="PF13365">
    <property type="entry name" value="Trypsin_2"/>
    <property type="match status" value="1"/>
</dbReference>
<dbReference type="InterPro" id="IPR001940">
    <property type="entry name" value="Peptidase_S1C"/>
</dbReference>
<evidence type="ECO:0000256" key="2">
    <source>
        <dbReference type="ARBA" id="ARBA00022801"/>
    </source>
</evidence>